<sequence length="40" mass="4419">MQGGRIRFASVRVYGYHCSTFPANSHKIFEKKTALFGAAA</sequence>
<dbReference type="EMBL" id="ACKP02000011">
    <property type="protein sequence ID" value="EEX78076.1"/>
    <property type="molecule type" value="Genomic_DNA"/>
</dbReference>
<organism evidence="1 2">
    <name type="scientific">Selenomonas sputigena (strain ATCC 35185 / DSM 20758 / CCUG 44933 / VPI D19B-28)</name>
    <dbReference type="NCBI Taxonomy" id="546271"/>
    <lineage>
        <taxon>Bacteria</taxon>
        <taxon>Bacillati</taxon>
        <taxon>Bacillota</taxon>
        <taxon>Negativicutes</taxon>
        <taxon>Selenomonadales</taxon>
        <taxon>Selenomonadaceae</taxon>
        <taxon>Selenomonas</taxon>
    </lineage>
</organism>
<evidence type="ECO:0000313" key="2">
    <source>
        <dbReference type="Proteomes" id="UP000003505"/>
    </source>
</evidence>
<protein>
    <submittedName>
        <fullName evidence="1">Uncharacterized protein</fullName>
    </submittedName>
</protein>
<dbReference type="AlphaFoldDB" id="C9LSX7"/>
<dbReference type="Proteomes" id="UP000003505">
    <property type="component" value="Unassembled WGS sequence"/>
</dbReference>
<accession>C9LSX7</accession>
<evidence type="ECO:0000313" key="1">
    <source>
        <dbReference type="EMBL" id="EEX78076.1"/>
    </source>
</evidence>
<gene>
    <name evidence="1" type="ORF">SELSPUOL_00557</name>
</gene>
<reference evidence="1 2" key="1">
    <citation type="submission" date="2009-09" db="EMBL/GenBank/DDBJ databases">
        <authorList>
            <person name="Weinstock G."/>
            <person name="Sodergren E."/>
            <person name="Clifton S."/>
            <person name="Fulton L."/>
            <person name="Fulton B."/>
            <person name="Courtney L."/>
            <person name="Fronick C."/>
            <person name="Harrison M."/>
            <person name="Strong C."/>
            <person name="Farmer C."/>
            <person name="Delahaunty K."/>
            <person name="Markovic C."/>
            <person name="Hall O."/>
            <person name="Minx P."/>
            <person name="Tomlinson C."/>
            <person name="Mitreva M."/>
            <person name="Nelson J."/>
            <person name="Hou S."/>
            <person name="Wollam A."/>
            <person name="Pepin K.H."/>
            <person name="Johnson M."/>
            <person name="Bhonagiri V."/>
            <person name="Nash W.E."/>
            <person name="Warren W."/>
            <person name="Chinwalla A."/>
            <person name="Mardis E.R."/>
            <person name="Wilson R.K."/>
        </authorList>
    </citation>
    <scope>NUCLEOTIDE SEQUENCE [LARGE SCALE GENOMIC DNA]</scope>
    <source>
        <strain evidence="2">ATCC 35185 / DSM 20758 / VPI D19B-28</strain>
    </source>
</reference>
<comment type="caution">
    <text evidence="1">The sequence shown here is derived from an EMBL/GenBank/DDBJ whole genome shotgun (WGS) entry which is preliminary data.</text>
</comment>
<proteinExistence type="predicted"/>
<name>C9LSX7_SELS3</name>